<dbReference type="Proteomes" id="UP000030184">
    <property type="component" value="Unassembled WGS sequence"/>
</dbReference>
<name>A0A090VUY3_9FLAO</name>
<dbReference type="Proteomes" id="UP000029646">
    <property type="component" value="Unassembled WGS sequence"/>
</dbReference>
<evidence type="ECO:0000313" key="4">
    <source>
        <dbReference type="EMBL" id="GAL67818.1"/>
    </source>
</evidence>
<reference evidence="8" key="1">
    <citation type="journal article" date="2014" name="Genome Announc.">
        <title>Draft Genome Sequence of Marine Flavobacterium Jejuia pallidilutea Strain 11shimoA1 and Pigmentation Mutants.</title>
        <authorList>
            <person name="Takatani N."/>
            <person name="Nakanishi M."/>
            <person name="Meirelles P."/>
            <person name="Mino S."/>
            <person name="Suda W."/>
            <person name="Oshima K."/>
            <person name="Hattori M."/>
            <person name="Ohkuma M."/>
            <person name="Hosokawa M."/>
            <person name="Miyashita K."/>
            <person name="Thompson F.L."/>
            <person name="Niwa A."/>
            <person name="Sawabe T."/>
            <person name="Sawabe T."/>
        </authorList>
    </citation>
    <scope>NUCLEOTIDE SEQUENCE [LARGE SCALE GENOMIC DNA]</scope>
    <source>
        <strain evidence="8">JCM 19538</strain>
    </source>
</reference>
<evidence type="ECO:0000256" key="1">
    <source>
        <dbReference type="ARBA" id="ARBA00022729"/>
    </source>
</evidence>
<dbReference type="SUPFAM" id="SSF49299">
    <property type="entry name" value="PKD domain"/>
    <property type="match status" value="1"/>
</dbReference>
<evidence type="ECO:0000259" key="3">
    <source>
        <dbReference type="Pfam" id="PF18962"/>
    </source>
</evidence>
<dbReference type="InterPro" id="IPR026444">
    <property type="entry name" value="Secre_tail"/>
</dbReference>
<feature type="chain" id="PRO_5010408345" evidence="2">
    <location>
        <begin position="26"/>
        <end position="895"/>
    </location>
</feature>
<dbReference type="EMBL" id="BBNY01000067">
    <property type="protein sequence ID" value="GAL89981.1"/>
    <property type="molecule type" value="Genomic_DNA"/>
</dbReference>
<keyword evidence="1 2" id="KW-0732">Signal</keyword>
<dbReference type="Gene3D" id="2.60.40.10">
    <property type="entry name" value="Immunoglobulins"/>
    <property type="match status" value="2"/>
</dbReference>
<evidence type="ECO:0000313" key="5">
    <source>
        <dbReference type="EMBL" id="GAL72953.1"/>
    </source>
</evidence>
<dbReference type="Proteomes" id="UP000029641">
    <property type="component" value="Unassembled WGS sequence"/>
</dbReference>
<dbReference type="PANTHER" id="PTHR24273:SF32">
    <property type="entry name" value="HYALIN"/>
    <property type="match status" value="1"/>
</dbReference>
<dbReference type="Pfam" id="PF18962">
    <property type="entry name" value="Por_Secre_tail"/>
    <property type="match status" value="1"/>
</dbReference>
<accession>A0A090VUY3</accession>
<dbReference type="InterPro" id="IPR035986">
    <property type="entry name" value="PKD_dom_sf"/>
</dbReference>
<sequence length="895" mass="94984">MRTIMKTRITTWLCCLCCAFSFSQSITELEYFYNSDPGFGNGTSVTPNANSGDLTQSLTIAVPTDATGFNTLYIRAKDDANTWSLYSNAIFYILDNEISTIATEITAAEYFINTDPGFGNGNTIIVNANTGTLTENLAVPIGSNLNGFNSLYIRTQDNLGHWSLYDTVKFYVIDELGTGASNIAAMEYFIDTDPGFGNANSIAVNSNTGSVNQNISIPLGTLDVGFHELYIRTQDDLGEWSLYDKRTFFVTPEQVVSPIVSAEYFYDTDPGFGNGTTVALTPTGNTDEFTIDLSTTEISCDFHDFYIRLINEDGSWSLYDYGLQIEVFDNADPTIVVFEDITVALDASGNGSITIADVDNGTFDDCELVSVVLNQTQFNYTCANLGANTVTITATDAEGKVSTEDVTITVVDNINPVAITQNITVQLDENGDATITPAQINNGSTDNCGVTGFSLDTTNFNCSNLGTNTVNLTVTDSSGNSNTASATVTVVDEANPTVVTQAITVNLDANGETIISADAIDNGSTDNCTIVSRILDISAFTCDDLGENTVTLTVTDQNGNSETGTAIVTVQDTINPNVVTQNITVQLDASGSATIMASQIENGSTDNCGIVNSSLDISTFSCDDLGANTVTLSVTDQSGNTGTGTATVTILDNINPVAQAMDITVELDLTGNATITADDVDNNSTDNCNIASMDIDIDSFTCTDIGANTVMLTIEDASGNTNTASAIVTVQDNINPVAVGQDLTLDLAGNPSVSITASQIDNGSLDNCSSPTLSINVDTFTAVGTYPVVLTATDAVGNENTTTVTVTVTDSTLGISDNDFSASAIKLYPVPVTNYLNILSPLTIDVLTVYDVTGKVIMEFKQPHNKINLQSLTSGVYFLRFEVKNSKAIKRIIKK</sequence>
<dbReference type="eggNOG" id="COG3209">
    <property type="taxonomic scope" value="Bacteria"/>
</dbReference>
<dbReference type="EMBL" id="BBNS01000035">
    <property type="protein sequence ID" value="GAL72953.1"/>
    <property type="molecule type" value="Genomic_DNA"/>
</dbReference>
<dbReference type="PANTHER" id="PTHR24273">
    <property type="entry name" value="FI04643P-RELATED"/>
    <property type="match status" value="1"/>
</dbReference>
<gene>
    <name evidence="4" type="ORF">JCM19301_1602</name>
    <name evidence="5" type="ORF">JCM19302_4247</name>
    <name evidence="6" type="ORF">JCM19538_2812</name>
</gene>
<dbReference type="STRING" id="504487.JCM19538_2812"/>
<dbReference type="eggNOG" id="COG3325">
    <property type="taxonomic scope" value="Bacteria"/>
</dbReference>
<dbReference type="AlphaFoldDB" id="A0A090VUY3"/>
<evidence type="ECO:0000313" key="7">
    <source>
        <dbReference type="Proteomes" id="UP000029641"/>
    </source>
</evidence>
<evidence type="ECO:0000256" key="2">
    <source>
        <dbReference type="SAM" id="SignalP"/>
    </source>
</evidence>
<feature type="domain" description="Secretion system C-terminal sorting" evidence="3">
    <location>
        <begin position="827"/>
        <end position="893"/>
    </location>
</feature>
<feature type="signal peptide" evidence="2">
    <location>
        <begin position="1"/>
        <end position="25"/>
    </location>
</feature>
<evidence type="ECO:0000313" key="6">
    <source>
        <dbReference type="EMBL" id="GAL89981.1"/>
    </source>
</evidence>
<dbReference type="EMBL" id="BBNR01000013">
    <property type="protein sequence ID" value="GAL67818.1"/>
    <property type="molecule type" value="Genomic_DNA"/>
</dbReference>
<keyword evidence="8" id="KW-1185">Reference proteome</keyword>
<proteinExistence type="predicted"/>
<dbReference type="InterPro" id="IPR013783">
    <property type="entry name" value="Ig-like_fold"/>
</dbReference>
<dbReference type="NCBIfam" id="TIGR04183">
    <property type="entry name" value="Por_Secre_tail"/>
    <property type="match status" value="1"/>
</dbReference>
<organism evidence="4 7">
    <name type="scientific">Jejuia pallidilutea</name>
    <dbReference type="NCBI Taxonomy" id="504487"/>
    <lineage>
        <taxon>Bacteria</taxon>
        <taxon>Pseudomonadati</taxon>
        <taxon>Bacteroidota</taxon>
        <taxon>Flavobacteriia</taxon>
        <taxon>Flavobacteriales</taxon>
        <taxon>Flavobacteriaceae</taxon>
        <taxon>Jejuia</taxon>
    </lineage>
</organism>
<comment type="caution">
    <text evidence="4">The sequence shown here is derived from an EMBL/GenBank/DDBJ whole genome shotgun (WGS) entry which is preliminary data.</text>
</comment>
<evidence type="ECO:0000313" key="8">
    <source>
        <dbReference type="Proteomes" id="UP000030184"/>
    </source>
</evidence>
<protein>
    <submittedName>
        <fullName evidence="4">T1SS secreted agglutinin RTX</fullName>
    </submittedName>
</protein>